<dbReference type="AlphaFoldDB" id="A0A8A3S463"/>
<proteinExistence type="predicted"/>
<evidence type="ECO:0000313" key="1">
    <source>
        <dbReference type="EMBL" id="QSZ66531.1"/>
    </source>
</evidence>
<dbReference type="Proteomes" id="UP001042704">
    <property type="component" value="Chromosome"/>
</dbReference>
<protein>
    <submittedName>
        <fullName evidence="1">Uncharacterized protein</fullName>
    </submittedName>
</protein>
<dbReference type="KEGG" id="maqe:RJ40_02950"/>
<dbReference type="GeneID" id="76423289"/>
<organism evidence="1 2">
    <name type="scientific">Methanofollis aquaemaris</name>
    <dbReference type="NCBI Taxonomy" id="126734"/>
    <lineage>
        <taxon>Archaea</taxon>
        <taxon>Methanobacteriati</taxon>
        <taxon>Methanobacteriota</taxon>
        <taxon>Stenosarchaea group</taxon>
        <taxon>Methanomicrobia</taxon>
        <taxon>Methanomicrobiales</taxon>
        <taxon>Methanomicrobiaceae</taxon>
        <taxon>Methanofollis</taxon>
    </lineage>
</organism>
<evidence type="ECO:0000313" key="2">
    <source>
        <dbReference type="Proteomes" id="UP001042704"/>
    </source>
</evidence>
<gene>
    <name evidence="1" type="ORF">RJ40_02950</name>
</gene>
<accession>A0A8A3S463</accession>
<dbReference type="EMBL" id="CP036172">
    <property type="protein sequence ID" value="QSZ66531.1"/>
    <property type="molecule type" value="Genomic_DNA"/>
</dbReference>
<name>A0A8A3S463_9EURY</name>
<keyword evidence="2" id="KW-1185">Reference proteome</keyword>
<reference evidence="1" key="1">
    <citation type="journal article" date="2001" name="Int. J. Syst. Evol. Microbiol.">
        <title>Methanofollis aquaemaris sp. nov., a methanogen isolated from an aquaculture fish pond.</title>
        <authorList>
            <person name="Lai M.C."/>
            <person name="Chen S.C."/>
        </authorList>
    </citation>
    <scope>NUCLEOTIDE SEQUENCE</scope>
    <source>
        <strain evidence="1">N2F9704</strain>
    </source>
</reference>
<reference evidence="1" key="2">
    <citation type="submission" date="2019-02" db="EMBL/GenBank/DDBJ databases">
        <authorList>
            <person name="Chen S.-C."/>
            <person name="Chien H.-H."/>
            <person name="Lai M.-C."/>
        </authorList>
    </citation>
    <scope>NUCLEOTIDE SEQUENCE</scope>
    <source>
        <strain evidence="1">N2F9704</strain>
    </source>
</reference>
<dbReference type="RefSeq" id="WP_265581877.1">
    <property type="nucleotide sequence ID" value="NZ_CP036172.1"/>
</dbReference>
<sequence>MSLDDDVLAALKEEIGPSAARLLSRCAKKALNKSPSGLTRADLPALADACHAAVVPVLGTEAAGRIRGRVLKLSGIEEVF</sequence>